<dbReference type="Proteomes" id="UP000469523">
    <property type="component" value="Unassembled WGS sequence"/>
</dbReference>
<comment type="caution">
    <text evidence="1">The sequence shown here is derived from an EMBL/GenBank/DDBJ whole genome shotgun (WGS) entry which is preliminary data.</text>
</comment>
<name>A0A6N7XLZ6_9FIRM</name>
<evidence type="ECO:0000313" key="1">
    <source>
        <dbReference type="EMBL" id="MSU02566.1"/>
    </source>
</evidence>
<organism evidence="1 2">
    <name type="scientific">Tissierella pigra</name>
    <dbReference type="NCBI Taxonomy" id="2607614"/>
    <lineage>
        <taxon>Bacteria</taxon>
        <taxon>Bacillati</taxon>
        <taxon>Bacillota</taxon>
        <taxon>Tissierellia</taxon>
        <taxon>Tissierellales</taxon>
        <taxon>Tissierellaceae</taxon>
        <taxon>Tissierella</taxon>
    </lineage>
</organism>
<gene>
    <name evidence="1" type="ORF">FYJ83_13985</name>
</gene>
<proteinExistence type="predicted"/>
<dbReference type="GO" id="GO:0008705">
    <property type="term" value="F:methionine synthase activity"/>
    <property type="evidence" value="ECO:0007669"/>
    <property type="project" value="InterPro"/>
</dbReference>
<dbReference type="EMBL" id="VUNQ01000036">
    <property type="protein sequence ID" value="MSU02566.1"/>
    <property type="molecule type" value="Genomic_DNA"/>
</dbReference>
<protein>
    <submittedName>
        <fullName evidence="1">Methionine synthase</fullName>
    </submittedName>
</protein>
<reference evidence="1 2" key="1">
    <citation type="submission" date="2019-09" db="EMBL/GenBank/DDBJ databases">
        <title>In-depth cultivation of the pig gut microbiome towards novel bacterial diversity and tailored functional studies.</title>
        <authorList>
            <person name="Wylensek D."/>
            <person name="Hitch T.C.A."/>
            <person name="Clavel T."/>
        </authorList>
    </citation>
    <scope>NUCLEOTIDE SEQUENCE [LARGE SCALE GENOMIC DNA]</scope>
    <source>
        <strain evidence="1 2">WCA3-693-APC-4?</strain>
    </source>
</reference>
<dbReference type="RefSeq" id="WP_154441555.1">
    <property type="nucleotide sequence ID" value="NZ_JAHLPJ010000001.1"/>
</dbReference>
<keyword evidence="2" id="KW-1185">Reference proteome</keyword>
<dbReference type="Gene3D" id="3.40.109.40">
    <property type="match status" value="1"/>
</dbReference>
<dbReference type="SUPFAM" id="SSF56507">
    <property type="entry name" value="Methionine synthase activation domain-like"/>
    <property type="match status" value="1"/>
</dbReference>
<dbReference type="InterPro" id="IPR017342">
    <property type="entry name" value="S-AdoMet-dep_Met_synth_prd"/>
</dbReference>
<evidence type="ECO:0000313" key="2">
    <source>
        <dbReference type="Proteomes" id="UP000469523"/>
    </source>
</evidence>
<accession>A0A6N7XLZ6</accession>
<dbReference type="InterPro" id="IPR037010">
    <property type="entry name" value="VitB12-dep_Met_synth_activ_sf"/>
</dbReference>
<sequence length="225" mass="25380">MIDTLKNKAEILRYLGHGNQEIDSITDRLIDESIYEINCLKKEKSIYNFFHIQRWNGEIRLDNSNLRLRGNDIKKHLNKSEICILMAVTLGHDVDTRIRYYEKIDMTKALILDTCATVAIEEVCDRLCKEISNVLVKDNRKLTLRYSPGYGDLPIEIQKEFLGVLGAEKVIGLTASTNSILIPRKSVTAIAGVISTDIEVEENSCLNCNKYSICNFSKGDASCGS</sequence>
<dbReference type="PIRSF" id="PIRSF037984">
    <property type="entry name" value="Met_synth_TM0269_prd"/>
    <property type="match status" value="1"/>
</dbReference>
<dbReference type="AlphaFoldDB" id="A0A6N7XLZ6"/>